<dbReference type="PANTHER" id="PTHR42973">
    <property type="entry name" value="BINDING OXIDOREDUCTASE, PUTATIVE (AFU_ORTHOLOGUE AFUA_1G17690)-RELATED"/>
    <property type="match status" value="1"/>
</dbReference>
<dbReference type="InterPro" id="IPR006094">
    <property type="entry name" value="Oxid_FAD_bind_N"/>
</dbReference>
<dbReference type="PANTHER" id="PTHR42973:SF53">
    <property type="entry name" value="FAD-BINDING PCMH-TYPE DOMAIN-CONTAINING PROTEIN-RELATED"/>
    <property type="match status" value="1"/>
</dbReference>
<evidence type="ECO:0000256" key="2">
    <source>
        <dbReference type="ARBA" id="ARBA00022630"/>
    </source>
</evidence>
<evidence type="ECO:0000313" key="7">
    <source>
        <dbReference type="Proteomes" id="UP001056012"/>
    </source>
</evidence>
<dbReference type="Gene3D" id="3.30.465.10">
    <property type="match status" value="1"/>
</dbReference>
<dbReference type="InterPro" id="IPR016169">
    <property type="entry name" value="FAD-bd_PCMH_sub2"/>
</dbReference>
<name>A0A9Q8ZGL9_CURCL</name>
<dbReference type="Pfam" id="PF01565">
    <property type="entry name" value="FAD_binding_4"/>
    <property type="match status" value="1"/>
</dbReference>
<dbReference type="SUPFAM" id="SSF56176">
    <property type="entry name" value="FAD-binding/transporter-associated domain-like"/>
    <property type="match status" value="1"/>
</dbReference>
<evidence type="ECO:0000256" key="1">
    <source>
        <dbReference type="ARBA" id="ARBA00005466"/>
    </source>
</evidence>
<keyword evidence="4" id="KW-0560">Oxidoreductase</keyword>
<dbReference type="InterPro" id="IPR036318">
    <property type="entry name" value="FAD-bd_PCMH-like_sf"/>
</dbReference>
<gene>
    <name evidence="6" type="ORF">yc1106_08383</name>
</gene>
<proteinExistence type="inferred from homology"/>
<evidence type="ECO:0000313" key="6">
    <source>
        <dbReference type="EMBL" id="USP81109.1"/>
    </source>
</evidence>
<dbReference type="GO" id="GO:0016491">
    <property type="term" value="F:oxidoreductase activity"/>
    <property type="evidence" value="ECO:0007669"/>
    <property type="project" value="UniProtKB-KW"/>
</dbReference>
<organism evidence="6 7">
    <name type="scientific">Curvularia clavata</name>
    <dbReference type="NCBI Taxonomy" id="95742"/>
    <lineage>
        <taxon>Eukaryota</taxon>
        <taxon>Fungi</taxon>
        <taxon>Dikarya</taxon>
        <taxon>Ascomycota</taxon>
        <taxon>Pezizomycotina</taxon>
        <taxon>Dothideomycetes</taxon>
        <taxon>Pleosporomycetidae</taxon>
        <taxon>Pleosporales</taxon>
        <taxon>Pleosporineae</taxon>
        <taxon>Pleosporaceae</taxon>
        <taxon>Curvularia</taxon>
    </lineage>
</organism>
<dbReference type="InterPro" id="IPR016166">
    <property type="entry name" value="FAD-bd_PCMH"/>
</dbReference>
<evidence type="ECO:0000256" key="4">
    <source>
        <dbReference type="ARBA" id="ARBA00023002"/>
    </source>
</evidence>
<dbReference type="OrthoDB" id="2151789at2759"/>
<keyword evidence="2" id="KW-0285">Flavoprotein</keyword>
<dbReference type="InterPro" id="IPR050416">
    <property type="entry name" value="FAD-linked_Oxidoreductase"/>
</dbReference>
<dbReference type="Proteomes" id="UP001056012">
    <property type="component" value="Chromosome 6"/>
</dbReference>
<comment type="similarity">
    <text evidence="1">Belongs to the oxygen-dependent FAD-linked oxidoreductase family.</text>
</comment>
<dbReference type="PROSITE" id="PS51387">
    <property type="entry name" value="FAD_PCMH"/>
    <property type="match status" value="1"/>
</dbReference>
<dbReference type="EMBL" id="CP089279">
    <property type="protein sequence ID" value="USP81109.1"/>
    <property type="molecule type" value="Genomic_DNA"/>
</dbReference>
<keyword evidence="7" id="KW-1185">Reference proteome</keyword>
<accession>A0A9Q8ZGL9</accession>
<evidence type="ECO:0000256" key="3">
    <source>
        <dbReference type="ARBA" id="ARBA00022827"/>
    </source>
</evidence>
<sequence>MKTFTPTLVALMGLYEEVGAAARPLKLNGDVSVVKGANAASCCAALKNAGLTHIYMQNDQQYKDRTESYWSVSAQLHPKCIVQPVSTAEVATAIKTLGGSNKGCQFAVRGGGHTTWAGSNNIDNGVTIDLGLMNETSYDEATNLAKIPPGSRWGGVYEALEPHGVTVAGGRASTVGVAGFLTGGGNSFFTAQRGWACDQVKNYEVVLSSGEVINANTTHNSDLWLALKGGSSNFGVVTRFDVEAFKQGNLWGGTMSYSKNYSQAHIDAYTAWVDNVENYPEGSSIIFWSYLPAVKDIVILSAYEDTAGNVAPKGFEKFLAIPSQSSTMRLTTHKSLTDELEQATGYRDVWFTMNFKNDPKIYQHIVEGHEKFVNEWKATSSDPDFITQCMFQAIPTVFAKHSAERGGNVLGLERVGENSVMLLFDIAVKGADTEVAARALLRKYTEEFQKFAASQGGLVDWQYLNYADSYQNPLGSFGADNVAKIRDAAKKYDPVGMFQTQSPGGFKISKVTGAGHREL</sequence>
<reference evidence="6" key="1">
    <citation type="submission" date="2021-12" db="EMBL/GenBank/DDBJ databases">
        <title>Curvularia clavata genome.</title>
        <authorList>
            <person name="Cao Y."/>
        </authorList>
    </citation>
    <scope>NUCLEOTIDE SEQUENCE</scope>
    <source>
        <strain evidence="6">Yc1106</strain>
    </source>
</reference>
<dbReference type="VEuPathDB" id="FungiDB:yc1106_08383"/>
<dbReference type="GO" id="GO:0071949">
    <property type="term" value="F:FAD binding"/>
    <property type="evidence" value="ECO:0007669"/>
    <property type="project" value="InterPro"/>
</dbReference>
<evidence type="ECO:0000259" key="5">
    <source>
        <dbReference type="PROSITE" id="PS51387"/>
    </source>
</evidence>
<feature type="domain" description="FAD-binding PCMH-type" evidence="5">
    <location>
        <begin position="74"/>
        <end position="247"/>
    </location>
</feature>
<dbReference type="AlphaFoldDB" id="A0A9Q8ZGL9"/>
<protein>
    <recommendedName>
        <fullName evidence="5">FAD-binding PCMH-type domain-containing protein</fullName>
    </recommendedName>
</protein>
<keyword evidence="3" id="KW-0274">FAD</keyword>